<reference evidence="1 2" key="1">
    <citation type="submission" date="2018-01" db="EMBL/GenBank/DDBJ databases">
        <authorList>
            <person name="Gaut B.S."/>
            <person name="Morton B.R."/>
            <person name="Clegg M.T."/>
            <person name="Duvall M.R."/>
        </authorList>
    </citation>
    <scope>NUCLEOTIDE SEQUENCE [LARGE SCALE GENOMIC DNA]</scope>
    <source>
        <strain evidence="1">Cupriavidus taiwanensis cmp 52</strain>
    </source>
</reference>
<evidence type="ECO:0000313" key="2">
    <source>
        <dbReference type="Proteomes" id="UP000256805"/>
    </source>
</evidence>
<accession>A0A375J048</accession>
<organism evidence="1 2">
    <name type="scientific">Cupriavidus taiwanensis</name>
    <dbReference type="NCBI Taxonomy" id="164546"/>
    <lineage>
        <taxon>Bacteria</taxon>
        <taxon>Pseudomonadati</taxon>
        <taxon>Pseudomonadota</taxon>
        <taxon>Betaproteobacteria</taxon>
        <taxon>Burkholderiales</taxon>
        <taxon>Burkholderiaceae</taxon>
        <taxon>Cupriavidus</taxon>
    </lineage>
</organism>
<dbReference type="EMBL" id="OVTA01000016">
    <property type="protein sequence ID" value="SPR98022.1"/>
    <property type="molecule type" value="Genomic_DNA"/>
</dbReference>
<sequence>MGCDGYREAWGETRGDRRLFQKRNDGNSGNLRRRPHILAPINTGNGTICMDAGRQLMPQDPHHGKTLVTIRKHSVTLNLSCNKLWFGAIHKIKGLAQLARKSLVSLLQDERRATAADGGARGELRLFGSRATLAALHGSKGTGKSTRFRAFATGVARGQRQVDPWTHATDAFVSASDESRSTVVLFRRGRFLAGRQGTPAAPHFTFQFKQRALPCGAPSKVLVSFAS</sequence>
<name>A0A375J048_9BURK</name>
<dbReference type="Proteomes" id="UP000256805">
    <property type="component" value="Unassembled WGS sequence"/>
</dbReference>
<protein>
    <submittedName>
        <fullName evidence="1">Uncharacterized protein</fullName>
    </submittedName>
</protein>
<gene>
    <name evidence="1" type="ORF">CBM2634_A230092</name>
</gene>
<evidence type="ECO:0000313" key="1">
    <source>
        <dbReference type="EMBL" id="SPR98022.1"/>
    </source>
</evidence>
<proteinExistence type="predicted"/>
<dbReference type="AlphaFoldDB" id="A0A375J048"/>